<dbReference type="AlphaFoldDB" id="A0A9K3KME7"/>
<evidence type="ECO:0000259" key="3">
    <source>
        <dbReference type="Pfam" id="PF03109"/>
    </source>
</evidence>
<evidence type="ECO:0000256" key="2">
    <source>
        <dbReference type="SAM" id="MobiDB-lite"/>
    </source>
</evidence>
<dbReference type="Pfam" id="PF03109">
    <property type="entry name" value="ABC1"/>
    <property type="match status" value="1"/>
</dbReference>
<feature type="domain" description="ABC1 atypical kinase-like" evidence="3">
    <location>
        <begin position="63"/>
        <end position="237"/>
    </location>
</feature>
<dbReference type="InterPro" id="IPR050154">
    <property type="entry name" value="UbiB_kinase"/>
</dbReference>
<sequence length="450" mass="51557">MSRITEELDYRNEAANIRLFGSMYSHRRRTEPTTETTTATSKQRNIRNFLYLYKKKKKKDNNTNNNNKIQVVVPQVYPELCTERVVVMEWIDGIKLVDLQRQRRQRQIVKNNNDNNNNEDEDEEDQQVTRDLIRQGIDCTLSQLLDTGILHADPHGGNLLRVTTDENINNNNINNNNNNNNNQHHRDRIKSSTKTTATYRLGYVDFGLLSTVPSTVQDGLICAVAQLIFAKNVTAVANLFGELQLLPGTVLDDPLEREALCRELNTALSQVLVYNGDDIGTTDISTTVSTTSDIPTLRFDKLLEVLSRLVPRFQFQLPPYFLNNARALGTLEGMAKEMDPSFNVLQSLYPFTIQRLLDNPSNSPVVDDTLTSLVEDPVTGKIQRNKVQQLIDDASYYSGYPRRKIIKDVLKSNNGRRLVRRLVREQSMDAVRKVLWNGKFSRTMTNYFRL</sequence>
<keyword evidence="5" id="KW-1185">Reference proteome</keyword>
<dbReference type="InterPro" id="IPR004147">
    <property type="entry name" value="ABC1_dom"/>
</dbReference>
<protein>
    <submittedName>
        <fullName evidence="4">ABC-1 domain containing protein</fullName>
    </submittedName>
</protein>
<comment type="similarity">
    <text evidence="1">Belongs to the protein kinase superfamily. ADCK protein kinase family.</text>
</comment>
<name>A0A9K3KME7_9STRA</name>
<dbReference type="Proteomes" id="UP000693970">
    <property type="component" value="Unassembled WGS sequence"/>
</dbReference>
<dbReference type="EMBL" id="JAGRRH010000022">
    <property type="protein sequence ID" value="KAG7345834.1"/>
    <property type="molecule type" value="Genomic_DNA"/>
</dbReference>
<comment type="caution">
    <text evidence="4">The sequence shown here is derived from an EMBL/GenBank/DDBJ whole genome shotgun (WGS) entry which is preliminary data.</text>
</comment>
<proteinExistence type="inferred from homology"/>
<reference evidence="4" key="2">
    <citation type="submission" date="2021-04" db="EMBL/GenBank/DDBJ databases">
        <authorList>
            <person name="Podell S."/>
        </authorList>
    </citation>
    <scope>NUCLEOTIDE SEQUENCE</scope>
    <source>
        <strain evidence="4">Hildebrandi</strain>
    </source>
</reference>
<dbReference type="PANTHER" id="PTHR10566">
    <property type="entry name" value="CHAPERONE-ACTIVITY OF BC1 COMPLEX CABC1 -RELATED"/>
    <property type="match status" value="1"/>
</dbReference>
<dbReference type="PANTHER" id="PTHR10566:SF123">
    <property type="entry name" value="PROTEIN KINASE SUPERFAMILY PROTEIN"/>
    <property type="match status" value="1"/>
</dbReference>
<dbReference type="OrthoDB" id="427480at2759"/>
<accession>A0A9K3KME7</accession>
<reference evidence="4" key="1">
    <citation type="journal article" date="2021" name="Sci. Rep.">
        <title>Diploid genomic architecture of Nitzschia inconspicua, an elite biomass production diatom.</title>
        <authorList>
            <person name="Oliver A."/>
            <person name="Podell S."/>
            <person name="Pinowska A."/>
            <person name="Traller J.C."/>
            <person name="Smith S.R."/>
            <person name="McClure R."/>
            <person name="Beliaev A."/>
            <person name="Bohutskyi P."/>
            <person name="Hill E.A."/>
            <person name="Rabines A."/>
            <person name="Zheng H."/>
            <person name="Allen L.Z."/>
            <person name="Kuo A."/>
            <person name="Grigoriev I.V."/>
            <person name="Allen A.E."/>
            <person name="Hazlebeck D."/>
            <person name="Allen E.E."/>
        </authorList>
    </citation>
    <scope>NUCLEOTIDE SEQUENCE</scope>
    <source>
        <strain evidence="4">Hildebrandi</strain>
    </source>
</reference>
<evidence type="ECO:0000256" key="1">
    <source>
        <dbReference type="ARBA" id="ARBA00009670"/>
    </source>
</evidence>
<gene>
    <name evidence="4" type="ORF">IV203_033365</name>
</gene>
<organism evidence="4 5">
    <name type="scientific">Nitzschia inconspicua</name>
    <dbReference type="NCBI Taxonomy" id="303405"/>
    <lineage>
        <taxon>Eukaryota</taxon>
        <taxon>Sar</taxon>
        <taxon>Stramenopiles</taxon>
        <taxon>Ochrophyta</taxon>
        <taxon>Bacillariophyta</taxon>
        <taxon>Bacillariophyceae</taxon>
        <taxon>Bacillariophycidae</taxon>
        <taxon>Bacillariales</taxon>
        <taxon>Bacillariaceae</taxon>
        <taxon>Nitzschia</taxon>
    </lineage>
</organism>
<feature type="region of interest" description="Disordered" evidence="2">
    <location>
        <begin position="108"/>
        <end position="128"/>
    </location>
</feature>
<evidence type="ECO:0000313" key="4">
    <source>
        <dbReference type="EMBL" id="KAG7345834.1"/>
    </source>
</evidence>
<feature type="compositionally biased region" description="Acidic residues" evidence="2">
    <location>
        <begin position="117"/>
        <end position="126"/>
    </location>
</feature>
<evidence type="ECO:0000313" key="5">
    <source>
        <dbReference type="Proteomes" id="UP000693970"/>
    </source>
</evidence>